<evidence type="ECO:0000313" key="3">
    <source>
        <dbReference type="Proteomes" id="UP000688137"/>
    </source>
</evidence>
<protein>
    <submittedName>
        <fullName evidence="2">Uncharacterized protein</fullName>
    </submittedName>
</protein>
<dbReference type="Proteomes" id="UP000688137">
    <property type="component" value="Unassembled WGS sequence"/>
</dbReference>
<gene>
    <name evidence="2" type="ORF">PPRIM_AZ9-3.1.T1340092</name>
</gene>
<organism evidence="2 3">
    <name type="scientific">Paramecium primaurelia</name>
    <dbReference type="NCBI Taxonomy" id="5886"/>
    <lineage>
        <taxon>Eukaryota</taxon>
        <taxon>Sar</taxon>
        <taxon>Alveolata</taxon>
        <taxon>Ciliophora</taxon>
        <taxon>Intramacronucleata</taxon>
        <taxon>Oligohymenophorea</taxon>
        <taxon>Peniculida</taxon>
        <taxon>Parameciidae</taxon>
        <taxon>Paramecium</taxon>
    </lineage>
</organism>
<feature type="compositionally biased region" description="Polar residues" evidence="1">
    <location>
        <begin position="49"/>
        <end position="62"/>
    </location>
</feature>
<reference evidence="2" key="1">
    <citation type="submission" date="2021-01" db="EMBL/GenBank/DDBJ databases">
        <authorList>
            <consortium name="Genoscope - CEA"/>
            <person name="William W."/>
        </authorList>
    </citation>
    <scope>NUCLEOTIDE SEQUENCE</scope>
</reference>
<proteinExistence type="predicted"/>
<evidence type="ECO:0000313" key="2">
    <source>
        <dbReference type="EMBL" id="CAD8107651.1"/>
    </source>
</evidence>
<keyword evidence="3" id="KW-1185">Reference proteome</keyword>
<dbReference type="EMBL" id="CAJJDM010000137">
    <property type="protein sequence ID" value="CAD8107651.1"/>
    <property type="molecule type" value="Genomic_DNA"/>
</dbReference>
<evidence type="ECO:0000256" key="1">
    <source>
        <dbReference type="SAM" id="MobiDB-lite"/>
    </source>
</evidence>
<feature type="region of interest" description="Disordered" evidence="1">
    <location>
        <begin position="40"/>
        <end position="73"/>
    </location>
</feature>
<dbReference type="AlphaFoldDB" id="A0A8S1PX43"/>
<sequence length="73" mass="8646">MGCAQGKQKQKAAKFQYEIYERAQPYGIQEEKRYDIQKNPIVQRRVKSHSQTPDQQNRTKQYSDLLPSSKPQF</sequence>
<name>A0A8S1PX43_PARPR</name>
<dbReference type="OMA" id="IQYEIYE"/>
<comment type="caution">
    <text evidence="2">The sequence shown here is derived from an EMBL/GenBank/DDBJ whole genome shotgun (WGS) entry which is preliminary data.</text>
</comment>
<accession>A0A8S1PX43</accession>